<evidence type="ECO:0000256" key="1">
    <source>
        <dbReference type="ARBA" id="ARBA00004141"/>
    </source>
</evidence>
<dbReference type="GO" id="GO:0022857">
    <property type="term" value="F:transmembrane transporter activity"/>
    <property type="evidence" value="ECO:0007669"/>
    <property type="project" value="InterPro"/>
</dbReference>
<feature type="transmembrane region" description="Helical" evidence="5">
    <location>
        <begin position="86"/>
        <end position="104"/>
    </location>
</feature>
<keyword evidence="4 5" id="KW-0472">Membrane</keyword>
<dbReference type="Gene3D" id="1.20.1740.10">
    <property type="entry name" value="Amino acid/polyamine transporter I"/>
    <property type="match status" value="1"/>
</dbReference>
<protein>
    <recommendedName>
        <fullName evidence="6">UspA domain-containing protein</fullName>
    </recommendedName>
</protein>
<accession>A0A0R2X3S5</accession>
<keyword evidence="2 5" id="KW-0812">Transmembrane</keyword>
<feature type="domain" description="UspA" evidence="6">
    <location>
        <begin position="189"/>
        <end position="310"/>
    </location>
</feature>
<evidence type="ECO:0000256" key="4">
    <source>
        <dbReference type="ARBA" id="ARBA00023136"/>
    </source>
</evidence>
<dbReference type="Gene3D" id="3.40.50.620">
    <property type="entry name" value="HUPs"/>
    <property type="match status" value="1"/>
</dbReference>
<dbReference type="Pfam" id="PF13520">
    <property type="entry name" value="AA_permease_2"/>
    <property type="match status" value="1"/>
</dbReference>
<keyword evidence="3 5" id="KW-1133">Transmembrane helix</keyword>
<comment type="caution">
    <text evidence="7">The sequence shown here is derived from an EMBL/GenBank/DDBJ whole genome shotgun (WGS) entry which is preliminary data.</text>
</comment>
<sequence length="319" mass="33679">MADHYIGPTYAWVVGVVVGLLLLSAVNTAIVASVALLFSMAQDGDLPPAFRMLNRQGVPWVPLIAAVVLPVVVLESARGLEALGSLYAIGVTGAIGLNLGSCSLDRSLVMKGWQRAVMTGTALLMVAIWVTIAVTKPQAFLFAAILAGVGLFLREAAQRRGGEKVEEERIVPLGVKEEAVQDLAEDGGRILVAAHGMTASAKFALQEAKLRGARVYFLFVREVKVAAEVVGRLENDAKALEVMGEMKKAAATEKVALTPVYCTANKASDMIVELAATLGADLVILGGTRRGVLVNLLRGDTVREVSSQLPDEIPLLVVA</sequence>
<name>A0A0R2X3S5_9BACT</name>
<comment type="subcellular location">
    <subcellularLocation>
        <location evidence="1">Membrane</location>
        <topology evidence="1">Multi-pass membrane protein</topology>
    </subcellularLocation>
</comment>
<feature type="transmembrane region" description="Helical" evidence="5">
    <location>
        <begin position="12"/>
        <end position="38"/>
    </location>
</feature>
<feature type="transmembrane region" description="Helical" evidence="5">
    <location>
        <begin position="116"/>
        <end position="134"/>
    </location>
</feature>
<proteinExistence type="predicted"/>
<evidence type="ECO:0000313" key="7">
    <source>
        <dbReference type="EMBL" id="KRP30789.1"/>
    </source>
</evidence>
<evidence type="ECO:0000256" key="2">
    <source>
        <dbReference type="ARBA" id="ARBA00022692"/>
    </source>
</evidence>
<dbReference type="Proteomes" id="UP000051557">
    <property type="component" value="Unassembled WGS sequence"/>
</dbReference>
<evidence type="ECO:0000259" key="6">
    <source>
        <dbReference type="Pfam" id="PF00582"/>
    </source>
</evidence>
<gene>
    <name evidence="7" type="ORF">ABS32_08390</name>
</gene>
<dbReference type="CDD" id="cd00293">
    <property type="entry name" value="USP-like"/>
    <property type="match status" value="1"/>
</dbReference>
<organism evidence="7 8">
    <name type="scientific">Verrucomicrobia subdivision 6 bacterium BACL9 MAG-120820-bin42</name>
    <dbReference type="NCBI Taxonomy" id="1655634"/>
    <lineage>
        <taxon>Bacteria</taxon>
        <taxon>Pseudomonadati</taxon>
        <taxon>Verrucomicrobiota</taxon>
        <taxon>Verrucomicrobiia</taxon>
        <taxon>Verrucomicrobiales</taxon>
        <taxon>Verrucomicrobia subdivision 6</taxon>
    </lineage>
</organism>
<dbReference type="GO" id="GO:0016020">
    <property type="term" value="C:membrane"/>
    <property type="evidence" value="ECO:0007669"/>
    <property type="project" value="UniProtKB-SubCell"/>
</dbReference>
<dbReference type="InterPro" id="IPR014729">
    <property type="entry name" value="Rossmann-like_a/b/a_fold"/>
</dbReference>
<evidence type="ECO:0000313" key="8">
    <source>
        <dbReference type="Proteomes" id="UP000051557"/>
    </source>
</evidence>
<dbReference type="AlphaFoldDB" id="A0A0R2X3S5"/>
<dbReference type="Pfam" id="PF00582">
    <property type="entry name" value="Usp"/>
    <property type="match status" value="1"/>
</dbReference>
<dbReference type="InterPro" id="IPR002293">
    <property type="entry name" value="AA/rel_permease1"/>
</dbReference>
<evidence type="ECO:0000256" key="5">
    <source>
        <dbReference type="SAM" id="Phobius"/>
    </source>
</evidence>
<dbReference type="SUPFAM" id="SSF52402">
    <property type="entry name" value="Adenine nucleotide alpha hydrolases-like"/>
    <property type="match status" value="1"/>
</dbReference>
<feature type="transmembrane region" description="Helical" evidence="5">
    <location>
        <begin position="58"/>
        <end position="74"/>
    </location>
</feature>
<dbReference type="InterPro" id="IPR006016">
    <property type="entry name" value="UspA"/>
</dbReference>
<evidence type="ECO:0000256" key="3">
    <source>
        <dbReference type="ARBA" id="ARBA00022989"/>
    </source>
</evidence>
<reference evidence="7 8" key="1">
    <citation type="submission" date="2015-10" db="EMBL/GenBank/DDBJ databases">
        <title>Metagenome-Assembled Genomes uncover a global brackish microbiome.</title>
        <authorList>
            <person name="Hugerth L.W."/>
            <person name="Larsson J."/>
            <person name="Alneberg J."/>
            <person name="Lindh M.V."/>
            <person name="Legrand C."/>
            <person name="Pinhassi J."/>
            <person name="Andersson A.F."/>
        </authorList>
    </citation>
    <scope>NUCLEOTIDE SEQUENCE [LARGE SCALE GENOMIC DNA]</scope>
    <source>
        <strain evidence="7">BACL9 MAG-120820-bin42</strain>
    </source>
</reference>
<dbReference type="EMBL" id="LIDM01000466">
    <property type="protein sequence ID" value="KRP30789.1"/>
    <property type="molecule type" value="Genomic_DNA"/>
</dbReference>